<dbReference type="PRINTS" id="PR00935">
    <property type="entry name" value="BAND41"/>
</dbReference>
<dbReference type="GO" id="GO:0009887">
    <property type="term" value="P:animal organ morphogenesis"/>
    <property type="evidence" value="ECO:0007669"/>
    <property type="project" value="UniProtKB-ARBA"/>
</dbReference>
<dbReference type="CDD" id="cd13189">
    <property type="entry name" value="FERM_C_PTPN4_PTPN3_like"/>
    <property type="match status" value="1"/>
</dbReference>
<evidence type="ECO:0000256" key="10">
    <source>
        <dbReference type="SAM" id="MobiDB-lite"/>
    </source>
</evidence>
<dbReference type="Pfam" id="PF09380">
    <property type="entry name" value="FERM_C"/>
    <property type="match status" value="1"/>
</dbReference>
<dbReference type="PROSITE" id="PS50055">
    <property type="entry name" value="TYR_PHOSPHATASE_PTP"/>
    <property type="match status" value="1"/>
</dbReference>
<dbReference type="CDD" id="cd14473">
    <property type="entry name" value="FERM_B-lobe"/>
    <property type="match status" value="1"/>
</dbReference>
<dbReference type="PROSITE" id="PS50056">
    <property type="entry name" value="TYR_PHOSPHATASE_2"/>
    <property type="match status" value="1"/>
</dbReference>
<dbReference type="SUPFAM" id="SSF52799">
    <property type="entry name" value="(Phosphotyrosine protein) phosphatases II"/>
    <property type="match status" value="1"/>
</dbReference>
<dbReference type="FunFam" id="2.30.29.30:FF:000002">
    <property type="entry name" value="Band 4.1-like protein 5 isoform 1"/>
    <property type="match status" value="1"/>
</dbReference>
<dbReference type="CDD" id="cd06706">
    <property type="entry name" value="PDZ_PTPN3-4-like"/>
    <property type="match status" value="1"/>
</dbReference>
<dbReference type="InterPro" id="IPR019748">
    <property type="entry name" value="FERM_central"/>
</dbReference>
<feature type="region of interest" description="Disordered" evidence="10">
    <location>
        <begin position="460"/>
        <end position="657"/>
    </location>
</feature>
<organism evidence="15">
    <name type="scientific">Hirondellea gigas</name>
    <dbReference type="NCBI Taxonomy" id="1518452"/>
    <lineage>
        <taxon>Eukaryota</taxon>
        <taxon>Metazoa</taxon>
        <taxon>Ecdysozoa</taxon>
        <taxon>Arthropoda</taxon>
        <taxon>Crustacea</taxon>
        <taxon>Multicrustacea</taxon>
        <taxon>Malacostraca</taxon>
        <taxon>Eumalacostraca</taxon>
        <taxon>Peracarida</taxon>
        <taxon>Amphipoda</taxon>
        <taxon>Amphilochidea</taxon>
        <taxon>Lysianassida</taxon>
        <taxon>Lysianassidira</taxon>
        <taxon>Lysianassoidea</taxon>
        <taxon>Lysianassidae</taxon>
        <taxon>Hirondellea</taxon>
    </lineage>
</organism>
<dbReference type="PANTHER" id="PTHR45706:SF4">
    <property type="entry name" value="TYROSINE-PROTEIN PHOSPHATASE"/>
    <property type="match status" value="1"/>
</dbReference>
<dbReference type="Pfam" id="PF00373">
    <property type="entry name" value="FERM_M"/>
    <property type="match status" value="1"/>
</dbReference>
<feature type="domain" description="FERM" evidence="13">
    <location>
        <begin position="115"/>
        <end position="409"/>
    </location>
</feature>
<dbReference type="InterPro" id="IPR029021">
    <property type="entry name" value="Prot-tyrosine_phosphatase-like"/>
</dbReference>
<dbReference type="InterPro" id="IPR003595">
    <property type="entry name" value="Tyr_Pase_cat"/>
</dbReference>
<dbReference type="InterPro" id="IPR029071">
    <property type="entry name" value="Ubiquitin-like_domsf"/>
</dbReference>
<dbReference type="GO" id="GO:0071944">
    <property type="term" value="C:cell periphery"/>
    <property type="evidence" value="ECO:0007669"/>
    <property type="project" value="UniProtKB-ARBA"/>
</dbReference>
<dbReference type="InterPro" id="IPR000299">
    <property type="entry name" value="FERM_domain"/>
</dbReference>
<dbReference type="GO" id="GO:0070161">
    <property type="term" value="C:anchoring junction"/>
    <property type="evidence" value="ECO:0007669"/>
    <property type="project" value="UniProtKB-SubCell"/>
</dbReference>
<dbReference type="PRINTS" id="PR00700">
    <property type="entry name" value="PRTYPHPHTASE"/>
</dbReference>
<reference evidence="15" key="1">
    <citation type="journal article" date="2018" name="Biosci. Biotechnol. Biochem.">
        <title>Polysaccharide hydrolase of the hadal zone amphipods Hirondellea gigas.</title>
        <authorList>
            <person name="Kobayashi H."/>
            <person name="Nagahama T."/>
            <person name="Arai W."/>
            <person name="Sasagawa Y."/>
            <person name="Umeda M."/>
            <person name="Hayashi T."/>
            <person name="Nikaido I."/>
            <person name="Watanabe H."/>
            <person name="Oguri K."/>
            <person name="Kitazato H."/>
            <person name="Fujioka K."/>
            <person name="Kido Y."/>
            <person name="Takami H."/>
        </authorList>
    </citation>
    <scope>NUCLEOTIDE SEQUENCE</scope>
    <source>
        <tissue evidence="15">Whole body</tissue>
    </source>
</reference>
<dbReference type="InterPro" id="IPR011993">
    <property type="entry name" value="PH-like_dom_sf"/>
</dbReference>
<evidence type="ECO:0000256" key="1">
    <source>
        <dbReference type="ARBA" id="ARBA00004245"/>
    </source>
</evidence>
<keyword evidence="6" id="KW-0378">Hydrolase</keyword>
<feature type="compositionally biased region" description="Low complexity" evidence="10">
    <location>
        <begin position="574"/>
        <end position="605"/>
    </location>
</feature>
<feature type="region of interest" description="Disordered" evidence="10">
    <location>
        <begin position="678"/>
        <end position="717"/>
    </location>
</feature>
<comment type="subcellular location">
    <subcellularLocation>
        <location evidence="2">Cell junction</location>
    </subcellularLocation>
    <subcellularLocation>
        <location evidence="1">Cytoplasm</location>
        <location evidence="1">Cytoskeleton</location>
    </subcellularLocation>
</comment>
<evidence type="ECO:0000259" key="13">
    <source>
        <dbReference type="PROSITE" id="PS50057"/>
    </source>
</evidence>
<dbReference type="Gene3D" id="2.30.29.30">
    <property type="entry name" value="Pleckstrin-homology domain (PH domain)/Phosphotyrosine-binding domain (PTB)"/>
    <property type="match status" value="1"/>
</dbReference>
<evidence type="ECO:0000256" key="3">
    <source>
        <dbReference type="ARBA" id="ARBA00009649"/>
    </source>
</evidence>
<evidence type="ECO:0000256" key="5">
    <source>
        <dbReference type="ARBA" id="ARBA00022490"/>
    </source>
</evidence>
<dbReference type="Pfam" id="PF09379">
    <property type="entry name" value="FERM_N"/>
    <property type="match status" value="1"/>
</dbReference>
<feature type="compositionally biased region" description="Low complexity" evidence="10">
    <location>
        <begin position="461"/>
        <end position="486"/>
    </location>
</feature>
<proteinExistence type="evidence at transcript level"/>
<dbReference type="Pfam" id="PF08736">
    <property type="entry name" value="FA"/>
    <property type="match status" value="1"/>
</dbReference>
<feature type="compositionally biased region" description="Polar residues" evidence="10">
    <location>
        <begin position="559"/>
        <end position="573"/>
    </location>
</feature>
<dbReference type="SMART" id="SM01196">
    <property type="entry name" value="FERM_C"/>
    <property type="match status" value="1"/>
</dbReference>
<evidence type="ECO:0000256" key="4">
    <source>
        <dbReference type="ARBA" id="ARBA00013064"/>
    </source>
</evidence>
<evidence type="ECO:0000256" key="9">
    <source>
        <dbReference type="ARBA" id="ARBA00023212"/>
    </source>
</evidence>
<comment type="similarity">
    <text evidence="3">Belongs to the protein-tyrosine phosphatase family. Non-receptor class subfamily.</text>
</comment>
<dbReference type="EMBL" id="IACF01005018">
    <property type="protein sequence ID" value="LAB70605.1"/>
    <property type="molecule type" value="mRNA"/>
</dbReference>
<dbReference type="InterPro" id="IPR000387">
    <property type="entry name" value="Tyr_Pase_dom"/>
</dbReference>
<dbReference type="Gene3D" id="3.90.190.10">
    <property type="entry name" value="Protein tyrosine phosphatase superfamily"/>
    <property type="match status" value="1"/>
</dbReference>
<dbReference type="EC" id="3.1.3.48" evidence="4"/>
<dbReference type="InterPro" id="IPR000242">
    <property type="entry name" value="PTP_cat"/>
</dbReference>
<dbReference type="CDD" id="cd14541">
    <property type="entry name" value="PTPc-N3_4"/>
    <property type="match status" value="1"/>
</dbReference>
<dbReference type="InterPro" id="IPR018980">
    <property type="entry name" value="FERM_PH-like_C"/>
</dbReference>
<feature type="compositionally biased region" description="Basic and acidic residues" evidence="10">
    <location>
        <begin position="606"/>
        <end position="616"/>
    </location>
</feature>
<dbReference type="GO" id="GO:0005856">
    <property type="term" value="C:cytoskeleton"/>
    <property type="evidence" value="ECO:0007669"/>
    <property type="project" value="UniProtKB-SubCell"/>
</dbReference>
<feature type="compositionally biased region" description="Low complexity" evidence="10">
    <location>
        <begin position="682"/>
        <end position="702"/>
    </location>
</feature>
<feature type="compositionally biased region" description="Low complexity" evidence="10">
    <location>
        <begin position="629"/>
        <end position="656"/>
    </location>
</feature>
<dbReference type="InterPro" id="IPR018979">
    <property type="entry name" value="FERM_N"/>
</dbReference>
<dbReference type="InterPro" id="IPR041783">
    <property type="entry name" value="PTPN3/4_FERM_C"/>
</dbReference>
<dbReference type="InterPro" id="IPR036034">
    <property type="entry name" value="PDZ_sf"/>
</dbReference>
<evidence type="ECO:0000256" key="6">
    <source>
        <dbReference type="ARBA" id="ARBA00022801"/>
    </source>
</evidence>
<dbReference type="SUPFAM" id="SSF50156">
    <property type="entry name" value="PDZ domain-like"/>
    <property type="match status" value="1"/>
</dbReference>
<dbReference type="SMART" id="SM00194">
    <property type="entry name" value="PTPc"/>
    <property type="match status" value="1"/>
</dbReference>
<keyword evidence="7" id="KW-0904">Protein phosphatase</keyword>
<dbReference type="Gene3D" id="2.30.42.10">
    <property type="match status" value="1"/>
</dbReference>
<sequence length="1205" mass="130314">MVEGTCTVVATTSTGLGASTTTTTTIQQPPQTTTVTAAATHISSSTAQQATRAKATPKSSSSLPTAGAGGRCGVNCARSAAGGSSSTSSAAVVAEGKRYGVRAAEVALHRALSVIRVEVILLDDSPHVFEIQKRAKGQSLLDLVFGHLELLERDYFGLQYRDTHAQDAAGDKRWLDPLKMVKKQLRLHSRTIDTCQLPVLYFRVKFWVSEPGRLTEEYTRYHVVLQLRRLLTDGILPAPPTTAALLASYALQSDFGDYNAIEHGTHYLHEAELMPPMPLNMRLKLIELHKLHKGQTPADAEFQFLDHAKRIELYGVDIHSAKDSSERDLSLGVTSTGLVVIRNGVKMNTFSWAKIVKISFKRRHFMIQLRREDCESYESVLVFTLPSYRGCKCLWKSCVEHHTFFRLHTPRPPPKRQLLALGSKFWYSGRTQHQTLEDTLRILASSTTAAKTFVRSPSKQASLATLGTTNGAGTNNTGTCSSGTTSKRSMTVGGLRPRSDSVGYRVNSLPATPKLAWADNEEEKSAGPSAINGNGESAGLNGSFGSSKDDLPSSGGFYPSTSLSGRPSTPANIPSTTTLSIHPSSTPPSTSKASVSFSSKPSSKISSKETSRDLSKDSPSLPQSRDSSKLSSKSSSKISSKASSKVSSKASSRAVSEVPLDSIPVTVLAPLATHEAEADLNSSSGSSKSSSSSSSSSSSTTSVCDALQGGGSEESEHGLITIRIQPASTGRFAGKFGFNVKGGADQDAPVLVSKVTAGSPADTCYPRLNEGDQVLLINGREVSDMTHAQVVNSIKASRECHSGDLVLTVRQNVYEGDVSDEPAFRYVPVSVQQLSTIGTALSPPASGATAAISPQQLKESVLLLQDGLLSGLLVAQFESLCRRKLGLTFDMARLSRNENRNRYRDISPYDSTRVKLQPPTPSPPLSSTIPEASTTTTTTIIPTTTTNGSSTNAVVDSTTTSNAIAATDSIGAATATVGFNDYINASHVVMEIPGSNIINRYIASQGPLHATCSHFWQMVWEQKCYLLVMLTTCIEQGRSKCHQYWPELHSSAEYGPLTVSCDQQKLKPGFAFRELTVTHKQSGVKRKLQHLQYLAWPDHGVPEHSTDFLDFVKQVRQLRAEESEQPILVHCSAGIGRTGVLILMETAQCLIEARQPLYPTDLVDKMRDQRAMMIQTSGQFRFVCKAINRVYTEKLVQPLPQYSNR</sequence>
<evidence type="ECO:0000256" key="2">
    <source>
        <dbReference type="ARBA" id="ARBA00004282"/>
    </source>
</evidence>
<feature type="domain" description="Tyrosine-protein phosphatase" evidence="11">
    <location>
        <begin position="873"/>
        <end position="1190"/>
    </location>
</feature>
<dbReference type="InterPro" id="IPR014352">
    <property type="entry name" value="FERM/acyl-CoA-bd_prot_sf"/>
</dbReference>
<dbReference type="Pfam" id="PF00102">
    <property type="entry name" value="Y_phosphatase"/>
    <property type="match status" value="1"/>
</dbReference>
<dbReference type="SMART" id="SM00404">
    <property type="entry name" value="PTPc_motif"/>
    <property type="match status" value="1"/>
</dbReference>
<evidence type="ECO:0000313" key="15">
    <source>
        <dbReference type="EMBL" id="LAB70605.1"/>
    </source>
</evidence>
<dbReference type="SUPFAM" id="SSF47031">
    <property type="entry name" value="Second domain of FERM"/>
    <property type="match status" value="1"/>
</dbReference>
<feature type="domain" description="Tyrosine specific protein phosphatases" evidence="12">
    <location>
        <begin position="1106"/>
        <end position="1181"/>
    </location>
</feature>
<dbReference type="PROSITE" id="PS00383">
    <property type="entry name" value="TYR_PHOSPHATASE_1"/>
    <property type="match status" value="1"/>
</dbReference>
<evidence type="ECO:0000259" key="11">
    <source>
        <dbReference type="PROSITE" id="PS50055"/>
    </source>
</evidence>
<keyword evidence="9" id="KW-0206">Cytoskeleton</keyword>
<protein>
    <recommendedName>
        <fullName evidence="4">protein-tyrosine-phosphatase</fullName>
        <ecNumber evidence="4">3.1.3.48</ecNumber>
    </recommendedName>
</protein>
<accession>A0A2P2I9D2</accession>
<dbReference type="InterPro" id="IPR014847">
    <property type="entry name" value="FA"/>
</dbReference>
<feature type="region of interest" description="Disordered" evidence="10">
    <location>
        <begin position="903"/>
        <end position="933"/>
    </location>
</feature>
<feature type="region of interest" description="Disordered" evidence="10">
    <location>
        <begin position="43"/>
        <end position="68"/>
    </location>
</feature>
<dbReference type="PROSITE" id="PS50057">
    <property type="entry name" value="FERM_3"/>
    <property type="match status" value="1"/>
</dbReference>
<dbReference type="Pfam" id="PF00595">
    <property type="entry name" value="PDZ"/>
    <property type="match status" value="1"/>
</dbReference>
<dbReference type="AlphaFoldDB" id="A0A2P2I9D2"/>
<name>A0A2P2I9D2_9CRUS</name>
<dbReference type="InterPro" id="IPR001478">
    <property type="entry name" value="PDZ"/>
</dbReference>
<dbReference type="SUPFAM" id="SSF54236">
    <property type="entry name" value="Ubiquitin-like"/>
    <property type="match status" value="1"/>
</dbReference>
<evidence type="ECO:0000259" key="14">
    <source>
        <dbReference type="PROSITE" id="PS50106"/>
    </source>
</evidence>
<keyword evidence="8" id="KW-0965">Cell junction</keyword>
<dbReference type="PANTHER" id="PTHR45706">
    <property type="entry name" value="TYROSINE-PROTEIN PHOSPHATASE"/>
    <property type="match status" value="1"/>
</dbReference>
<feature type="domain" description="PDZ" evidence="14">
    <location>
        <begin position="721"/>
        <end position="797"/>
    </location>
</feature>
<dbReference type="InterPro" id="IPR016130">
    <property type="entry name" value="Tyr_Pase_AS"/>
</dbReference>
<dbReference type="GO" id="GO:0004725">
    <property type="term" value="F:protein tyrosine phosphatase activity"/>
    <property type="evidence" value="ECO:0007669"/>
    <property type="project" value="UniProtKB-EC"/>
</dbReference>
<dbReference type="Gene3D" id="3.10.20.90">
    <property type="entry name" value="Phosphatidylinositol 3-kinase Catalytic Subunit, Chain A, domain 1"/>
    <property type="match status" value="1"/>
</dbReference>
<evidence type="ECO:0000256" key="8">
    <source>
        <dbReference type="ARBA" id="ARBA00022949"/>
    </source>
</evidence>
<dbReference type="SMART" id="SM00295">
    <property type="entry name" value="B41"/>
    <property type="match status" value="1"/>
</dbReference>
<dbReference type="SUPFAM" id="SSF50729">
    <property type="entry name" value="PH domain-like"/>
    <property type="match status" value="1"/>
</dbReference>
<dbReference type="Gene3D" id="1.20.80.10">
    <property type="match status" value="1"/>
</dbReference>
<keyword evidence="5" id="KW-0963">Cytoplasm</keyword>
<dbReference type="PROSITE" id="PS50106">
    <property type="entry name" value="PDZ"/>
    <property type="match status" value="1"/>
</dbReference>
<dbReference type="SMART" id="SM01195">
    <property type="entry name" value="FA"/>
    <property type="match status" value="1"/>
</dbReference>
<evidence type="ECO:0000259" key="12">
    <source>
        <dbReference type="PROSITE" id="PS50056"/>
    </source>
</evidence>
<evidence type="ECO:0000256" key="7">
    <source>
        <dbReference type="ARBA" id="ARBA00022912"/>
    </source>
</evidence>
<dbReference type="SMART" id="SM00228">
    <property type="entry name" value="PDZ"/>
    <property type="match status" value="1"/>
</dbReference>
<dbReference type="GO" id="GO:0048666">
    <property type="term" value="P:neuron development"/>
    <property type="evidence" value="ECO:0007669"/>
    <property type="project" value="UniProtKB-ARBA"/>
</dbReference>
<dbReference type="InterPro" id="IPR019749">
    <property type="entry name" value="Band_41_domain"/>
</dbReference>
<dbReference type="InterPro" id="IPR035963">
    <property type="entry name" value="FERM_2"/>
</dbReference>